<feature type="transmembrane region" description="Helical" evidence="1">
    <location>
        <begin position="42"/>
        <end position="65"/>
    </location>
</feature>
<dbReference type="RefSeq" id="WP_143072352.1">
    <property type="nucleotide sequence ID" value="NZ_FOUJ01000006.1"/>
</dbReference>
<reference evidence="3" key="1">
    <citation type="submission" date="2016-10" db="EMBL/GenBank/DDBJ databases">
        <authorList>
            <person name="Varghese N."/>
            <person name="Submissions S."/>
        </authorList>
    </citation>
    <scope>NUCLEOTIDE SEQUENCE [LARGE SCALE GENOMIC DNA]</scope>
    <source>
        <strain evidence="3">Mob M</strain>
    </source>
</reference>
<dbReference type="AlphaFoldDB" id="A0A1I4U1U3"/>
<dbReference type="Proteomes" id="UP000198535">
    <property type="component" value="Unassembled WGS sequence"/>
</dbReference>
<accession>A0A1I4U1U3</accession>
<name>A0A1I4U1U3_9EURY</name>
<dbReference type="STRING" id="487685.SAMN04488696_2501"/>
<keyword evidence="1" id="KW-1133">Transmembrane helix</keyword>
<dbReference type="EMBL" id="FOUJ01000006">
    <property type="protein sequence ID" value="SFM82895.1"/>
    <property type="molecule type" value="Genomic_DNA"/>
</dbReference>
<evidence type="ECO:0000256" key="1">
    <source>
        <dbReference type="SAM" id="Phobius"/>
    </source>
</evidence>
<keyword evidence="1" id="KW-0472">Membrane</keyword>
<feature type="transmembrane region" description="Helical" evidence="1">
    <location>
        <begin position="12"/>
        <end position="36"/>
    </location>
</feature>
<keyword evidence="1" id="KW-0812">Transmembrane</keyword>
<protein>
    <submittedName>
        <fullName evidence="2">Uncharacterized protein</fullName>
    </submittedName>
</protein>
<evidence type="ECO:0000313" key="2">
    <source>
        <dbReference type="EMBL" id="SFM82895.1"/>
    </source>
</evidence>
<sequence>MNVSLFLKKKAVWLSLLSLLGQMIIISIASAMLLYTDVSLQRAIVLVLVIIGFTFVVVVTLLRLLDLAKFSGLFGNA</sequence>
<organism evidence="2 3">
    <name type="scientific">Methanolobus profundi</name>
    <dbReference type="NCBI Taxonomy" id="487685"/>
    <lineage>
        <taxon>Archaea</taxon>
        <taxon>Methanobacteriati</taxon>
        <taxon>Methanobacteriota</taxon>
        <taxon>Stenosarchaea group</taxon>
        <taxon>Methanomicrobia</taxon>
        <taxon>Methanosarcinales</taxon>
        <taxon>Methanosarcinaceae</taxon>
        <taxon>Methanolobus</taxon>
    </lineage>
</organism>
<keyword evidence="3" id="KW-1185">Reference proteome</keyword>
<dbReference type="OrthoDB" id="125854at2157"/>
<gene>
    <name evidence="2" type="ORF">SAMN04488696_2501</name>
</gene>
<evidence type="ECO:0000313" key="3">
    <source>
        <dbReference type="Proteomes" id="UP000198535"/>
    </source>
</evidence>
<proteinExistence type="predicted"/>